<dbReference type="InterPro" id="IPR006029">
    <property type="entry name" value="Neurotrans-gated_channel_TM"/>
</dbReference>
<dbReference type="InterPro" id="IPR044721">
    <property type="entry name" value="GluCl_TM"/>
</dbReference>
<dbReference type="NCBIfam" id="TIGR00860">
    <property type="entry name" value="LIC"/>
    <property type="match status" value="1"/>
</dbReference>
<evidence type="ECO:0000256" key="9">
    <source>
        <dbReference type="ARBA" id="ARBA00023136"/>
    </source>
</evidence>
<dbReference type="GO" id="GO:0004888">
    <property type="term" value="F:transmembrane signaling receptor activity"/>
    <property type="evidence" value="ECO:0007669"/>
    <property type="project" value="InterPro"/>
</dbReference>
<organism evidence="14 15">
    <name type="scientific">Parastrongyloides trichosuri</name>
    <name type="common">Possum-specific nematode worm</name>
    <dbReference type="NCBI Taxonomy" id="131310"/>
    <lineage>
        <taxon>Eukaryota</taxon>
        <taxon>Metazoa</taxon>
        <taxon>Ecdysozoa</taxon>
        <taxon>Nematoda</taxon>
        <taxon>Chromadorea</taxon>
        <taxon>Rhabditida</taxon>
        <taxon>Tylenchina</taxon>
        <taxon>Panagrolaimomorpha</taxon>
        <taxon>Strongyloidoidea</taxon>
        <taxon>Strongyloididae</taxon>
        <taxon>Parastrongyloides</taxon>
    </lineage>
</organism>
<dbReference type="InterPro" id="IPR018000">
    <property type="entry name" value="Neurotransmitter_ion_chnl_CS"/>
</dbReference>
<keyword evidence="10 11" id="KW-0407">Ion channel</keyword>
<keyword evidence="8 11" id="KW-0406">Ion transport</keyword>
<evidence type="ECO:0000256" key="2">
    <source>
        <dbReference type="ARBA" id="ARBA00004236"/>
    </source>
</evidence>
<dbReference type="Proteomes" id="UP000038045">
    <property type="component" value="Unplaced"/>
</dbReference>
<reference evidence="15" key="1">
    <citation type="submission" date="2017-02" db="UniProtKB">
        <authorList>
            <consortium name="WormBaseParasite"/>
        </authorList>
    </citation>
    <scope>IDENTIFICATION</scope>
</reference>
<feature type="transmembrane region" description="Helical" evidence="11">
    <location>
        <begin position="207"/>
        <end position="231"/>
    </location>
</feature>
<dbReference type="InterPro" id="IPR006201">
    <property type="entry name" value="Neur_channel"/>
</dbReference>
<evidence type="ECO:0000259" key="12">
    <source>
        <dbReference type="Pfam" id="PF02931"/>
    </source>
</evidence>
<dbReference type="PRINTS" id="PR00253">
    <property type="entry name" value="GABAARECEPTR"/>
</dbReference>
<evidence type="ECO:0000256" key="4">
    <source>
        <dbReference type="ARBA" id="ARBA00022475"/>
    </source>
</evidence>
<keyword evidence="4" id="KW-1003">Cell membrane</keyword>
<comment type="subcellular location">
    <subcellularLocation>
        <location evidence="2">Cell membrane</location>
    </subcellularLocation>
    <subcellularLocation>
        <location evidence="1">Membrane</location>
        <topology evidence="1">Multi-pass membrane protein</topology>
    </subcellularLocation>
</comment>
<dbReference type="FunFam" id="2.70.170.10:FF:000038">
    <property type="entry name" value="Glutamate-gated chloride channel alpha"/>
    <property type="match status" value="1"/>
</dbReference>
<dbReference type="InterPro" id="IPR036719">
    <property type="entry name" value="Neuro-gated_channel_TM_sf"/>
</dbReference>
<dbReference type="CDD" id="cd19062">
    <property type="entry name" value="LGIC_TM_GluCl"/>
    <property type="match status" value="1"/>
</dbReference>
<keyword evidence="5 11" id="KW-0812">Transmembrane</keyword>
<dbReference type="PROSITE" id="PS00236">
    <property type="entry name" value="NEUROTR_ION_CHANNEL"/>
    <property type="match status" value="1"/>
</dbReference>
<keyword evidence="3 11" id="KW-0813">Transport</keyword>
<evidence type="ECO:0000256" key="5">
    <source>
        <dbReference type="ARBA" id="ARBA00022692"/>
    </source>
</evidence>
<keyword evidence="6" id="KW-0732">Signal</keyword>
<evidence type="ECO:0000259" key="13">
    <source>
        <dbReference type="Pfam" id="PF02932"/>
    </source>
</evidence>
<dbReference type="STRING" id="131310.A0A0N4Z2K4"/>
<evidence type="ECO:0000256" key="10">
    <source>
        <dbReference type="ARBA" id="ARBA00023303"/>
    </source>
</evidence>
<evidence type="ECO:0000256" key="8">
    <source>
        <dbReference type="ARBA" id="ARBA00023065"/>
    </source>
</evidence>
<dbReference type="SUPFAM" id="SSF63712">
    <property type="entry name" value="Nicotinic receptor ligand binding domain-like"/>
    <property type="match status" value="1"/>
</dbReference>
<dbReference type="Gene3D" id="2.70.170.10">
    <property type="entry name" value="Neurotransmitter-gated ion-channel ligand-binding domain"/>
    <property type="match status" value="1"/>
</dbReference>
<dbReference type="InterPro" id="IPR038050">
    <property type="entry name" value="Neuro_actylchol_rec"/>
</dbReference>
<keyword evidence="7 11" id="KW-1133">Transmembrane helix</keyword>
<evidence type="ECO:0000313" key="14">
    <source>
        <dbReference type="Proteomes" id="UP000038045"/>
    </source>
</evidence>
<sequence length="366" mass="42938">MMEENGYNKRIRPDFNEDGEPVHVDVDFFLRSISNFNELNMEYSAQITLRQSWIDERLAFKDEIPNSPEYFALNDDSKLWIVDSFFRNEKNGHRHMIDKPNMLVRIYKDGKVVYSVRLTLVLSCPMYLQKYPMDVQECYIDMASYGYTKDDIIYHWNKETPVQFRDELTKSLPQFELEEYSTTTCESFTKLGNFSCLRFEFSLKRKFGYYLLHLFIPSIMLVMVSWISFYLDPNAVPGRVTLGTVTLLTLIANSNGISSKLPPVSYIKAIDVWILFCVLFVFIALIEFAVTCFLYNRKPSYLPLEKISEGKVEEGNDINDEIPKKCSDRLLDRFSGMKAKEIDSTSRLLFPVCFLIFNVFFWSFYS</sequence>
<name>A0A0N4Z2K4_PARTI</name>
<protein>
    <submittedName>
        <fullName evidence="15">Glycine receptor subunit alphaZ1-like</fullName>
    </submittedName>
</protein>
<evidence type="ECO:0000256" key="3">
    <source>
        <dbReference type="ARBA" id="ARBA00022448"/>
    </source>
</evidence>
<dbReference type="Pfam" id="PF02932">
    <property type="entry name" value="Neur_chan_memb"/>
    <property type="match status" value="1"/>
</dbReference>
<dbReference type="InterPro" id="IPR006202">
    <property type="entry name" value="Neur_chan_lig-bd"/>
</dbReference>
<dbReference type="InterPro" id="IPR036734">
    <property type="entry name" value="Neur_chan_lig-bd_sf"/>
</dbReference>
<comment type="similarity">
    <text evidence="11">Belongs to the ligand-gated ion channel (TC 1.A.9) family.</text>
</comment>
<dbReference type="PANTHER" id="PTHR18945">
    <property type="entry name" value="NEUROTRANSMITTER GATED ION CHANNEL"/>
    <property type="match status" value="1"/>
</dbReference>
<proteinExistence type="inferred from homology"/>
<dbReference type="SUPFAM" id="SSF90112">
    <property type="entry name" value="Neurotransmitter-gated ion-channel transmembrane pore"/>
    <property type="match status" value="1"/>
</dbReference>
<dbReference type="Pfam" id="PF02931">
    <property type="entry name" value="Neur_chan_LBD"/>
    <property type="match status" value="1"/>
</dbReference>
<dbReference type="CDD" id="cd18993">
    <property type="entry name" value="LGIC_ECD_GluCl"/>
    <property type="match status" value="1"/>
</dbReference>
<accession>A0A0N4Z2K4</accession>
<feature type="transmembrane region" description="Helical" evidence="11">
    <location>
        <begin position="348"/>
        <end position="365"/>
    </location>
</feature>
<dbReference type="WBParaSite" id="PTRK_0000109800.1">
    <property type="protein sequence ID" value="PTRK_0000109800.1"/>
    <property type="gene ID" value="PTRK_0000109800"/>
</dbReference>
<evidence type="ECO:0000313" key="15">
    <source>
        <dbReference type="WBParaSite" id="PTRK_0000109800.1"/>
    </source>
</evidence>
<dbReference type="GO" id="GO:0005886">
    <property type="term" value="C:plasma membrane"/>
    <property type="evidence" value="ECO:0007669"/>
    <property type="project" value="UniProtKB-SubCell"/>
</dbReference>
<evidence type="ECO:0000256" key="6">
    <source>
        <dbReference type="ARBA" id="ARBA00022729"/>
    </source>
</evidence>
<dbReference type="GO" id="GO:0005230">
    <property type="term" value="F:extracellular ligand-gated monoatomic ion channel activity"/>
    <property type="evidence" value="ECO:0007669"/>
    <property type="project" value="InterPro"/>
</dbReference>
<evidence type="ECO:0000256" key="7">
    <source>
        <dbReference type="ARBA" id="ARBA00022989"/>
    </source>
</evidence>
<dbReference type="PRINTS" id="PR00252">
    <property type="entry name" value="NRIONCHANNEL"/>
</dbReference>
<dbReference type="Gene3D" id="1.20.58.390">
    <property type="entry name" value="Neurotransmitter-gated ion-channel transmembrane domain"/>
    <property type="match status" value="1"/>
</dbReference>
<dbReference type="AlphaFoldDB" id="A0A0N4Z2K4"/>
<feature type="domain" description="Neurotransmitter-gated ion-channel ligand-binding" evidence="12">
    <location>
        <begin position="5"/>
        <end position="206"/>
    </location>
</feature>
<keyword evidence="14" id="KW-1185">Reference proteome</keyword>
<evidence type="ECO:0000256" key="1">
    <source>
        <dbReference type="ARBA" id="ARBA00004141"/>
    </source>
</evidence>
<dbReference type="InterPro" id="IPR006028">
    <property type="entry name" value="GABAA/Glycine_rcpt"/>
</dbReference>
<feature type="transmembrane region" description="Helical" evidence="11">
    <location>
        <begin position="272"/>
        <end position="296"/>
    </location>
</feature>
<comment type="caution">
    <text evidence="11">Lacks conserved residue(s) required for the propagation of feature annotation.</text>
</comment>
<keyword evidence="9 11" id="KW-0472">Membrane</keyword>
<evidence type="ECO:0000256" key="11">
    <source>
        <dbReference type="RuleBase" id="RU000687"/>
    </source>
</evidence>
<feature type="domain" description="Neurotransmitter-gated ion-channel transmembrane" evidence="13">
    <location>
        <begin position="215"/>
        <end position="301"/>
    </location>
</feature>